<evidence type="ECO:0000256" key="2">
    <source>
        <dbReference type="SAM" id="SignalP"/>
    </source>
</evidence>
<feature type="compositionally biased region" description="Basic and acidic residues" evidence="1">
    <location>
        <begin position="46"/>
        <end position="61"/>
    </location>
</feature>
<proteinExistence type="predicted"/>
<protein>
    <recommendedName>
        <fullName evidence="3">DUF1541 domain-containing protein</fullName>
    </recommendedName>
</protein>
<gene>
    <name evidence="4" type="ORF">LfDm3_1240</name>
</gene>
<dbReference type="RefSeq" id="WP_052236637.1">
    <property type="nucleotide sequence ID" value="NZ_JOJZ01000024.1"/>
</dbReference>
<organism evidence="4 5">
    <name type="scientific">Fructilactobacillus fructivorans</name>
    <dbReference type="NCBI Taxonomy" id="1614"/>
    <lineage>
        <taxon>Bacteria</taxon>
        <taxon>Bacillati</taxon>
        <taxon>Bacillota</taxon>
        <taxon>Bacilli</taxon>
        <taxon>Lactobacillales</taxon>
        <taxon>Lactobacillaceae</taxon>
        <taxon>Fructilactobacillus</taxon>
    </lineage>
</organism>
<keyword evidence="2" id="KW-0732">Signal</keyword>
<accession>A0A0C1M472</accession>
<feature type="region of interest" description="Disordered" evidence="1">
    <location>
        <begin position="23"/>
        <end position="61"/>
    </location>
</feature>
<dbReference type="Proteomes" id="UP000031397">
    <property type="component" value="Unassembled WGS sequence"/>
</dbReference>
<feature type="domain" description="DUF1541" evidence="3">
    <location>
        <begin position="152"/>
        <end position="201"/>
    </location>
</feature>
<dbReference type="GeneID" id="74913901"/>
<feature type="chain" id="PRO_5038463882" description="DUF1541 domain-containing protein" evidence="2">
    <location>
        <begin position="22"/>
        <end position="209"/>
    </location>
</feature>
<feature type="domain" description="DUF1541" evidence="3">
    <location>
        <begin position="87"/>
        <end position="137"/>
    </location>
</feature>
<dbReference type="AlphaFoldDB" id="A0A0C1M472"/>
<evidence type="ECO:0000313" key="4">
    <source>
        <dbReference type="EMBL" id="KID41094.1"/>
    </source>
</evidence>
<feature type="signal peptide" evidence="2">
    <location>
        <begin position="1"/>
        <end position="21"/>
    </location>
</feature>
<dbReference type="InterPro" id="IPR011438">
    <property type="entry name" value="DUF1541"/>
</dbReference>
<evidence type="ECO:0000313" key="5">
    <source>
        <dbReference type="Proteomes" id="UP000031397"/>
    </source>
</evidence>
<dbReference type="PATRIC" id="fig|1614.7.peg.1179"/>
<keyword evidence="5" id="KW-1185">Reference proteome</keyword>
<name>A0A0C1M472_9LACO</name>
<evidence type="ECO:0000259" key="3">
    <source>
        <dbReference type="Pfam" id="PF07563"/>
    </source>
</evidence>
<reference evidence="4 5" key="1">
    <citation type="submission" date="2014-06" db="EMBL/GenBank/DDBJ databases">
        <title>Functional and comparative genomic analyses of the Drosophila gut microbiota identify candidate symbiosis factors.</title>
        <authorList>
            <person name="Newell P.D."/>
            <person name="Chaston J.M."/>
            <person name="Douglas A.E."/>
        </authorList>
    </citation>
    <scope>NUCLEOTIDE SEQUENCE [LARGE SCALE GENOMIC DNA]</scope>
    <source>
        <strain evidence="4 5">DmCS_002</strain>
    </source>
</reference>
<evidence type="ECO:0000256" key="1">
    <source>
        <dbReference type="SAM" id="MobiDB-lite"/>
    </source>
</evidence>
<dbReference type="EMBL" id="JOJZ01000024">
    <property type="protein sequence ID" value="KID41094.1"/>
    <property type="molecule type" value="Genomic_DNA"/>
</dbReference>
<feature type="compositionally biased region" description="Low complexity" evidence="1">
    <location>
        <begin position="25"/>
        <end position="45"/>
    </location>
</feature>
<dbReference type="PROSITE" id="PS51257">
    <property type="entry name" value="PROKAR_LIPOPROTEIN"/>
    <property type="match status" value="1"/>
</dbReference>
<comment type="caution">
    <text evidence="4">The sequence shown here is derived from an EMBL/GenBank/DDBJ whole genome shotgun (WGS) entry which is preliminary data.</text>
</comment>
<sequence>MKMKKTLFTLAAVASVGLVLTGCGESKSNSKSSSSSKMSSSSSEKTMSKKDMKETKGDKSMDMNMQMKHKMALPTDLTAAKNPKYKVGSEVKLNADHMKGMKGAKAKVTGAYDSPLYVIDYKPTDGKAEVKNHEFVTKNQLKADKPGAALKKGEKVTVEADHMKGMKGAKGKIVKVCDGPAYAVTFTPTNGGKEYVNHQWVSQTEMEKE</sequence>
<dbReference type="OrthoDB" id="1701949at2"/>
<dbReference type="Gene3D" id="2.30.30.1210">
    <property type="entry name" value="Domain of unknown function DUF1541"/>
    <property type="match status" value="1"/>
</dbReference>
<dbReference type="Pfam" id="PF07563">
    <property type="entry name" value="DUF1541"/>
    <property type="match status" value="2"/>
</dbReference>